<evidence type="ECO:0000256" key="2">
    <source>
        <dbReference type="ARBA" id="ARBA00022801"/>
    </source>
</evidence>
<evidence type="ECO:0000256" key="1">
    <source>
        <dbReference type="ARBA" id="ARBA00022741"/>
    </source>
</evidence>
<name>A0ABV6R6X9_9MICO</name>
<evidence type="ECO:0000313" key="7">
    <source>
        <dbReference type="EMBL" id="MFC0672731.1"/>
    </source>
</evidence>
<dbReference type="InterPro" id="IPR003833">
    <property type="entry name" value="CT_C_D"/>
</dbReference>
<dbReference type="Gene3D" id="3.30.1360.40">
    <property type="match status" value="1"/>
</dbReference>
<dbReference type="SUPFAM" id="SSF160467">
    <property type="entry name" value="PH0987 N-terminal domain-like"/>
    <property type="match status" value="1"/>
</dbReference>
<dbReference type="Proteomes" id="UP001589793">
    <property type="component" value="Unassembled WGS sequence"/>
</dbReference>
<dbReference type="Gene3D" id="2.40.100.10">
    <property type="entry name" value="Cyclophilin-like"/>
    <property type="match status" value="2"/>
</dbReference>
<keyword evidence="3" id="KW-0067">ATP-binding</keyword>
<feature type="compositionally biased region" description="Pro residues" evidence="4">
    <location>
        <begin position="485"/>
        <end position="494"/>
    </location>
</feature>
<feature type="domain" description="Carboxyltransferase" evidence="6">
    <location>
        <begin position="342"/>
        <end position="633"/>
    </location>
</feature>
<keyword evidence="1" id="KW-0547">Nucleotide-binding</keyword>
<feature type="region of interest" description="Disordered" evidence="4">
    <location>
        <begin position="1"/>
        <end position="32"/>
    </location>
</feature>
<keyword evidence="2" id="KW-0378">Hydrolase</keyword>
<evidence type="ECO:0000256" key="4">
    <source>
        <dbReference type="SAM" id="MobiDB-lite"/>
    </source>
</evidence>
<dbReference type="RefSeq" id="WP_376977747.1">
    <property type="nucleotide sequence ID" value="NZ_JBHLSV010000002.1"/>
</dbReference>
<organism evidence="7 8">
    <name type="scientific">Brachybacterium hainanense</name>
    <dbReference type="NCBI Taxonomy" id="1541174"/>
    <lineage>
        <taxon>Bacteria</taxon>
        <taxon>Bacillati</taxon>
        <taxon>Actinomycetota</taxon>
        <taxon>Actinomycetes</taxon>
        <taxon>Micrococcales</taxon>
        <taxon>Dermabacteraceae</taxon>
        <taxon>Brachybacterium</taxon>
    </lineage>
</organism>
<accession>A0ABV6R6X9</accession>
<dbReference type="SUPFAM" id="SSF50891">
    <property type="entry name" value="Cyclophilin-like"/>
    <property type="match status" value="2"/>
</dbReference>
<feature type="region of interest" description="Disordered" evidence="4">
    <location>
        <begin position="480"/>
        <end position="514"/>
    </location>
</feature>
<feature type="compositionally biased region" description="Basic and acidic residues" evidence="4">
    <location>
        <begin position="1"/>
        <end position="12"/>
    </location>
</feature>
<keyword evidence="8" id="KW-1185">Reference proteome</keyword>
<evidence type="ECO:0000313" key="8">
    <source>
        <dbReference type="Proteomes" id="UP001589793"/>
    </source>
</evidence>
<dbReference type="InterPro" id="IPR003778">
    <property type="entry name" value="CT_A_B"/>
</dbReference>
<protein>
    <submittedName>
        <fullName evidence="7">Carboxyltransferase domain-containing protein</fullName>
    </submittedName>
</protein>
<dbReference type="Pfam" id="PF02682">
    <property type="entry name" value="CT_C_D"/>
    <property type="match status" value="2"/>
</dbReference>
<dbReference type="InterPro" id="IPR029000">
    <property type="entry name" value="Cyclophilin-like_dom_sf"/>
</dbReference>
<evidence type="ECO:0000259" key="5">
    <source>
        <dbReference type="SMART" id="SM00796"/>
    </source>
</evidence>
<dbReference type="EMBL" id="JBHLSV010000002">
    <property type="protein sequence ID" value="MFC0672731.1"/>
    <property type="molecule type" value="Genomic_DNA"/>
</dbReference>
<dbReference type="Pfam" id="PF02626">
    <property type="entry name" value="CT_A_B"/>
    <property type="match status" value="1"/>
</dbReference>
<evidence type="ECO:0000259" key="6">
    <source>
        <dbReference type="SMART" id="SM00797"/>
    </source>
</evidence>
<reference evidence="7 8" key="1">
    <citation type="submission" date="2024-09" db="EMBL/GenBank/DDBJ databases">
        <authorList>
            <person name="Sun Q."/>
            <person name="Mori K."/>
        </authorList>
    </citation>
    <scope>NUCLEOTIDE SEQUENCE [LARGE SCALE GENOMIC DNA]</scope>
    <source>
        <strain evidence="7 8">CICC 10874</strain>
    </source>
</reference>
<evidence type="ECO:0000256" key="3">
    <source>
        <dbReference type="ARBA" id="ARBA00022840"/>
    </source>
</evidence>
<dbReference type="PANTHER" id="PTHR43309:SF3">
    <property type="entry name" value="5-OXOPROLINASE SUBUNIT C"/>
    <property type="match status" value="1"/>
</dbReference>
<dbReference type="SMART" id="SM00796">
    <property type="entry name" value="AHS1"/>
    <property type="match status" value="1"/>
</dbReference>
<dbReference type="SMART" id="SM00797">
    <property type="entry name" value="AHS2"/>
    <property type="match status" value="1"/>
</dbReference>
<feature type="domain" description="Carboxyltransferase" evidence="5">
    <location>
        <begin position="32"/>
        <end position="249"/>
    </location>
</feature>
<sequence length="635" mass="64185">MSGTDGKRDATRGPRHRTAPLEPDRPGSGAPLAVRAAGTRAVLADLPDTAAVLAAARALRADPPPGLVDLVPAERTLLLAAADPLDVPGLRRALRQLRPELADEAEAPGALVEIDVVYDGEDLEPLAQQQGMSAQALVDAHRGTEWIAAFGGFAPGFAYLLPAGPATTGRTGRGLRRSGTGEARRSPAELIGEVPRHREPRSAVPAGSVALASRYSGIYPRSSPGGWQLIGRTGARLWVPEREDSPALLAPGTRVRFRAVRARARTGSSEAPPADAPGRLAGADLVVGEDGADRGDHPASGAPSGAGADGAHRPGAASSGLQVLRPGPLLLVQDAGRPGFADLGVSGSGAADRAALVQANLAVGNPPHAAALEQLLGSARLRALGPLVVAASGAAAPLDVHRAGAEQPLPLPAGTACALDVGDELEIGLVREGLRLVIAVRGGIVPADAPLLGSVARDTLAGLGPEPLAAGAVLGIGPSRGLAAPPLPHPPPEGGPEEDRGPRETTGPEPAPASALLLPVVPGPRDELLGPRALAALLEQEWQVRSDSDRIGVRLDGEALPVPADAATLPSEAIVAGAVQVPPSGLPVVFGRDHPATGGYPVIAVVTEAGLDLLAQAPPGRRVRFRTAPAMPAGS</sequence>
<gene>
    <name evidence="7" type="ORF">ACFFF6_02040</name>
</gene>
<feature type="region of interest" description="Disordered" evidence="4">
    <location>
        <begin position="288"/>
        <end position="319"/>
    </location>
</feature>
<comment type="caution">
    <text evidence="7">The sequence shown here is derived from an EMBL/GenBank/DDBJ whole genome shotgun (WGS) entry which is preliminary data.</text>
</comment>
<proteinExistence type="predicted"/>
<dbReference type="InterPro" id="IPR052708">
    <property type="entry name" value="PxpC"/>
</dbReference>
<dbReference type="PANTHER" id="PTHR43309">
    <property type="entry name" value="5-OXOPROLINASE SUBUNIT C"/>
    <property type="match status" value="1"/>
</dbReference>